<feature type="region of interest" description="Disordered" evidence="1">
    <location>
        <begin position="257"/>
        <end position="325"/>
    </location>
</feature>
<reference evidence="4" key="2">
    <citation type="journal article" date="2007" name="PLoS Biol.">
        <title>Survey sequencing and comparative analysis of the elephant shark (Callorhinchus milii) genome.</title>
        <authorList>
            <person name="Venkatesh B."/>
            <person name="Kirkness E.F."/>
            <person name="Loh Y.H."/>
            <person name="Halpern A.L."/>
            <person name="Lee A.P."/>
            <person name="Johnson J."/>
            <person name="Dandona N."/>
            <person name="Viswanathan L.D."/>
            <person name="Tay A."/>
            <person name="Venter J.C."/>
            <person name="Strausberg R.L."/>
            <person name="Brenner S."/>
        </authorList>
    </citation>
    <scope>NUCLEOTIDE SEQUENCE [LARGE SCALE GENOMIC DNA]</scope>
</reference>
<reference evidence="4" key="3">
    <citation type="journal article" date="2014" name="Nature">
        <title>Elephant shark genome provides unique insights into gnathostome evolution.</title>
        <authorList>
            <consortium name="International Elephant Shark Genome Sequencing Consortium"/>
            <person name="Venkatesh B."/>
            <person name="Lee A.P."/>
            <person name="Ravi V."/>
            <person name="Maurya A.K."/>
            <person name="Lian M.M."/>
            <person name="Swann J.B."/>
            <person name="Ohta Y."/>
            <person name="Flajnik M.F."/>
            <person name="Sutoh Y."/>
            <person name="Kasahara M."/>
            <person name="Hoon S."/>
            <person name="Gangu V."/>
            <person name="Roy S.W."/>
            <person name="Irimia M."/>
            <person name="Korzh V."/>
            <person name="Kondrychyn I."/>
            <person name="Lim Z.W."/>
            <person name="Tay B.H."/>
            <person name="Tohari S."/>
            <person name="Kong K.W."/>
            <person name="Ho S."/>
            <person name="Lorente-Galdos B."/>
            <person name="Quilez J."/>
            <person name="Marques-Bonet T."/>
            <person name="Raney B.J."/>
            <person name="Ingham P.W."/>
            <person name="Tay A."/>
            <person name="Hillier L.W."/>
            <person name="Minx P."/>
            <person name="Boehm T."/>
            <person name="Wilson R.K."/>
            <person name="Brenner S."/>
            <person name="Warren W.C."/>
        </authorList>
    </citation>
    <scope>NUCLEOTIDE SEQUENCE [LARGE SCALE GENOMIC DNA]</scope>
</reference>
<feature type="compositionally biased region" description="Polar residues" evidence="1">
    <location>
        <begin position="260"/>
        <end position="280"/>
    </location>
</feature>
<evidence type="ECO:0000256" key="1">
    <source>
        <dbReference type="SAM" id="MobiDB-lite"/>
    </source>
</evidence>
<reference evidence="3" key="5">
    <citation type="submission" date="2025-09" db="UniProtKB">
        <authorList>
            <consortium name="Ensembl"/>
        </authorList>
    </citation>
    <scope>IDENTIFICATION</scope>
</reference>
<name>A0A4W3GWS9_CALMI</name>
<dbReference type="InterPro" id="IPR000477">
    <property type="entry name" value="RT_dom"/>
</dbReference>
<keyword evidence="4" id="KW-1185">Reference proteome</keyword>
<dbReference type="Proteomes" id="UP000314986">
    <property type="component" value="Unassembled WGS sequence"/>
</dbReference>
<dbReference type="Pfam" id="PF00078">
    <property type="entry name" value="RVT_1"/>
    <property type="match status" value="1"/>
</dbReference>
<organism evidence="3 4">
    <name type="scientific">Callorhinchus milii</name>
    <name type="common">Ghost shark</name>
    <dbReference type="NCBI Taxonomy" id="7868"/>
    <lineage>
        <taxon>Eukaryota</taxon>
        <taxon>Metazoa</taxon>
        <taxon>Chordata</taxon>
        <taxon>Craniata</taxon>
        <taxon>Vertebrata</taxon>
        <taxon>Chondrichthyes</taxon>
        <taxon>Holocephali</taxon>
        <taxon>Chimaeriformes</taxon>
        <taxon>Callorhinchidae</taxon>
        <taxon>Callorhinchus</taxon>
    </lineage>
</organism>
<evidence type="ECO:0000259" key="2">
    <source>
        <dbReference type="Pfam" id="PF00078"/>
    </source>
</evidence>
<reference evidence="3" key="4">
    <citation type="submission" date="2025-08" db="UniProtKB">
        <authorList>
            <consortium name="Ensembl"/>
        </authorList>
    </citation>
    <scope>IDENTIFICATION</scope>
</reference>
<feature type="domain" description="Reverse transcriptase" evidence="2">
    <location>
        <begin position="5"/>
        <end position="220"/>
    </location>
</feature>
<dbReference type="InParanoid" id="A0A4W3GWS9"/>
<evidence type="ECO:0000313" key="3">
    <source>
        <dbReference type="Ensembl" id="ENSCMIP00000007470.1"/>
    </source>
</evidence>
<accession>A0A4W3GWS9</accession>
<protein>
    <recommendedName>
        <fullName evidence="2">Reverse transcriptase domain-containing protein</fullName>
    </recommendedName>
</protein>
<evidence type="ECO:0000313" key="4">
    <source>
        <dbReference type="Proteomes" id="UP000314986"/>
    </source>
</evidence>
<dbReference type="OMA" id="CAWCCAV"/>
<reference evidence="4" key="1">
    <citation type="journal article" date="2006" name="Science">
        <title>Ancient noncoding elements conserved in the human genome.</title>
        <authorList>
            <person name="Venkatesh B."/>
            <person name="Kirkness E.F."/>
            <person name="Loh Y.H."/>
            <person name="Halpern A.L."/>
            <person name="Lee A.P."/>
            <person name="Johnson J."/>
            <person name="Dandona N."/>
            <person name="Viswanathan L.D."/>
            <person name="Tay A."/>
            <person name="Venter J.C."/>
            <person name="Strausberg R.L."/>
            <person name="Brenner S."/>
        </authorList>
    </citation>
    <scope>NUCLEOTIDE SEQUENCE [LARGE SCALE GENOMIC DNA]</scope>
</reference>
<proteinExistence type="predicted"/>
<dbReference type="PANTHER" id="PTHR33332">
    <property type="entry name" value="REVERSE TRANSCRIPTASE DOMAIN-CONTAINING PROTEIN"/>
    <property type="match status" value="1"/>
</dbReference>
<dbReference type="Ensembl" id="ENSCMIT00000007694.1">
    <property type="protein sequence ID" value="ENSCMIP00000007470.1"/>
    <property type="gene ID" value="ENSCMIG00000004106.1"/>
</dbReference>
<feature type="compositionally biased region" description="Pro residues" evidence="1">
    <location>
        <begin position="305"/>
        <end position="325"/>
    </location>
</feature>
<dbReference type="STRING" id="7868.ENSCMIP00000007470"/>
<dbReference type="GeneTree" id="ENSGT01010000222343"/>
<sequence>MLHSFLSSHSLHEPLQSGFRAAHSAETALVKVSNDILTMCDQDSLCLLVLLNLSAAFDTVDHSILLHRLSSHLNLQGSVLDWFRSSVSHRLHFVAANGFSSTPRTVSLRALSSVPSSSPSTRSPCGDIICRHGVNFHMYADDTQLLLSASPLNSRTTGVLTDCLSDMKSWTRDNFLQLNVSKTEALLIGSRQRLRTSSTGSISLHGCTLTLTEPVRNLGVLFDPELSFLPHTIRAMTGTAYHHLRNIARLHHRLTPQVPKPSTTHLSPQGSITGTPSSSAFPPLPFTTCRSPKPLQLMYSHAPDSPTPSPSPCPTPSPPQWPDPITPTLARLHRLTIPQRIEYKILVLTFKAIHGLAPSYLSDLLTPYQPAAPSVQPRRSMSPTRPDLPSVACAPTLWNSIPRFLPSLRPCPSSPSHLCLPSPLHHQCPLHPPPPRLGPDTSLFRALGRLLNVKGTLYMSFCCSLLLSRHLKALHRIHYQVE</sequence>
<dbReference type="AlphaFoldDB" id="A0A4W3GWS9"/>